<feature type="region of interest" description="Disordered" evidence="1">
    <location>
        <begin position="215"/>
        <end position="252"/>
    </location>
</feature>
<feature type="domain" description="Condensation" evidence="2">
    <location>
        <begin position="24"/>
        <end position="218"/>
    </location>
</feature>
<name>A0ABZ1L5T8_9ACTN</name>
<accession>A0ABZ1L5T8</accession>
<feature type="region of interest" description="Disordered" evidence="1">
    <location>
        <begin position="1"/>
        <end position="22"/>
    </location>
</feature>
<dbReference type="InterPro" id="IPR023213">
    <property type="entry name" value="CAT-like_dom_sf"/>
</dbReference>
<reference evidence="3 4" key="1">
    <citation type="submission" date="2022-10" db="EMBL/GenBank/DDBJ databases">
        <title>The complete genomes of actinobacterial strains from the NBC collection.</title>
        <authorList>
            <person name="Joergensen T.S."/>
            <person name="Alvarez Arevalo M."/>
            <person name="Sterndorff E.B."/>
            <person name="Faurdal D."/>
            <person name="Vuksanovic O."/>
            <person name="Mourched A.-S."/>
            <person name="Charusanti P."/>
            <person name="Shaw S."/>
            <person name="Blin K."/>
            <person name="Weber T."/>
        </authorList>
    </citation>
    <scope>NUCLEOTIDE SEQUENCE [LARGE SCALE GENOMIC DNA]</scope>
    <source>
        <strain evidence="3 4">NBC_00123</strain>
    </source>
</reference>
<evidence type="ECO:0000259" key="2">
    <source>
        <dbReference type="Pfam" id="PF00668"/>
    </source>
</evidence>
<dbReference type="Gene3D" id="3.30.559.30">
    <property type="entry name" value="Nonribosomal peptide synthetase, condensation domain"/>
    <property type="match status" value="1"/>
</dbReference>
<gene>
    <name evidence="3" type="ORF">OG814_10650</name>
</gene>
<protein>
    <submittedName>
        <fullName evidence="3">Condensation domain-containing protein</fullName>
    </submittedName>
</protein>
<dbReference type="PANTHER" id="PTHR45527">
    <property type="entry name" value="NONRIBOSOMAL PEPTIDE SYNTHETASE"/>
    <property type="match status" value="1"/>
</dbReference>
<proteinExistence type="predicted"/>
<keyword evidence="4" id="KW-1185">Reference proteome</keyword>
<evidence type="ECO:0000313" key="4">
    <source>
        <dbReference type="Proteomes" id="UP001622594"/>
    </source>
</evidence>
<dbReference type="Gene3D" id="3.30.559.10">
    <property type="entry name" value="Chloramphenicol acetyltransferase-like domain"/>
    <property type="match status" value="1"/>
</dbReference>
<feature type="region of interest" description="Disordered" evidence="1">
    <location>
        <begin position="420"/>
        <end position="440"/>
    </location>
</feature>
<dbReference type="PANTHER" id="PTHR45527:SF1">
    <property type="entry name" value="FATTY ACID SYNTHASE"/>
    <property type="match status" value="1"/>
</dbReference>
<sequence>MTPETSPAPAPPTSTRSRGRPRHLAAAQYGIWEGQRHAPAVPLYECGVALTLTGALDRLALHRAVARALGETETLRTRFHMTPHGPRRALVPPPLPVLTVTDLRHEADPEAVADARIRADLATVTDLARQDPCAHELFLLGPERALLYFRYHHIVLDGFGQYLHLRRLAELYEAFESGRAPTAGAAVPLDRLAADEAAYLRSPQYAEDAAYWHAERSSAAPPDGSGGPDGPGTPRRPVAADGHAAPPGPAVSRTAVLTPHRLGTLLDAGRGEGPAPVGHEAATLIAATAVWSYDRHGGRTGIVVNLPVTARRSRAELDTPAQLANELPLRLAVDPDASFAALVRHTGVKVREALRHQRHRAVGPSTRTAGPVEAPPAPQVNIMTFGALSGFGSCRASCRQYPVGLVADIDLNVYRELPAPNEGREKEEARTGPGHLPPYGLRLEFRANSHRHRPDDVSRHRRRFLELLDAVAGRPDLPLARHL</sequence>
<dbReference type="Pfam" id="PF00668">
    <property type="entry name" value="Condensation"/>
    <property type="match status" value="1"/>
</dbReference>
<dbReference type="Proteomes" id="UP001622594">
    <property type="component" value="Chromosome"/>
</dbReference>
<evidence type="ECO:0000313" key="3">
    <source>
        <dbReference type="EMBL" id="WTR69692.1"/>
    </source>
</evidence>
<dbReference type="RefSeq" id="WP_327164606.1">
    <property type="nucleotide sequence ID" value="NZ_CP108188.1"/>
</dbReference>
<organism evidence="3 4">
    <name type="scientific">Streptomyces zaomyceticus</name>
    <dbReference type="NCBI Taxonomy" id="68286"/>
    <lineage>
        <taxon>Bacteria</taxon>
        <taxon>Bacillati</taxon>
        <taxon>Actinomycetota</taxon>
        <taxon>Actinomycetes</taxon>
        <taxon>Kitasatosporales</taxon>
        <taxon>Streptomycetaceae</taxon>
        <taxon>Streptomyces</taxon>
    </lineage>
</organism>
<feature type="compositionally biased region" description="Low complexity" evidence="1">
    <location>
        <begin position="232"/>
        <end position="245"/>
    </location>
</feature>
<dbReference type="InterPro" id="IPR001242">
    <property type="entry name" value="Condensation_dom"/>
</dbReference>
<evidence type="ECO:0000256" key="1">
    <source>
        <dbReference type="SAM" id="MobiDB-lite"/>
    </source>
</evidence>
<dbReference type="EMBL" id="CP108188">
    <property type="protein sequence ID" value="WTR69692.1"/>
    <property type="molecule type" value="Genomic_DNA"/>
</dbReference>
<dbReference type="SUPFAM" id="SSF52777">
    <property type="entry name" value="CoA-dependent acyltransferases"/>
    <property type="match status" value="2"/>
</dbReference>
<feature type="compositionally biased region" description="Pro residues" evidence="1">
    <location>
        <begin position="1"/>
        <end position="12"/>
    </location>
</feature>